<proteinExistence type="predicted"/>
<protein>
    <submittedName>
        <fullName evidence="1">Uncharacterized protein</fullName>
    </submittedName>
</protein>
<sequence>MLSKATADDATTDDATTDEKSNLLCAMVNGNPVAVFDSGEPFGVRINQFLKEGVNKIYLSHKKGEIWKVSVIKSNILNPYEVIKSEEFSGDKTSFEMNVNPSVHWELPIFHSNIKDSDLNDGSICKFLSGLPSLDKANFYQVEICGVLLWSMKCYDSSSEDMKNIKKSYYEKLKGFFNQLESLHDGDLNIVKGKNLIYLYTSTEKIDGKECPYFMKMKDDSGGVIYLPPLTLYRRYDQWWLW</sequence>
<evidence type="ECO:0000313" key="1">
    <source>
        <dbReference type="EMBL" id="MBK1882172.1"/>
    </source>
</evidence>
<evidence type="ECO:0000313" key="2">
    <source>
        <dbReference type="Proteomes" id="UP000603141"/>
    </source>
</evidence>
<dbReference type="RefSeq" id="WP_200269051.1">
    <property type="nucleotide sequence ID" value="NZ_JAENIJ010000008.1"/>
</dbReference>
<name>A0A934VU57_9BACT</name>
<gene>
    <name evidence="1" type="ORF">JIN85_07090</name>
</gene>
<dbReference type="EMBL" id="JAENIJ010000008">
    <property type="protein sequence ID" value="MBK1882172.1"/>
    <property type="molecule type" value="Genomic_DNA"/>
</dbReference>
<reference evidence="1" key="1">
    <citation type="submission" date="2021-01" db="EMBL/GenBank/DDBJ databases">
        <title>Modified the classification status of verrucomicrobia.</title>
        <authorList>
            <person name="Feng X."/>
        </authorList>
    </citation>
    <scope>NUCLEOTIDE SEQUENCE</scope>
    <source>
        <strain evidence="1">KCTC 22041</strain>
    </source>
</reference>
<organism evidence="1 2">
    <name type="scientific">Luteolibacter pohnpeiensis</name>
    <dbReference type="NCBI Taxonomy" id="454153"/>
    <lineage>
        <taxon>Bacteria</taxon>
        <taxon>Pseudomonadati</taxon>
        <taxon>Verrucomicrobiota</taxon>
        <taxon>Verrucomicrobiia</taxon>
        <taxon>Verrucomicrobiales</taxon>
        <taxon>Verrucomicrobiaceae</taxon>
        <taxon>Luteolibacter</taxon>
    </lineage>
</organism>
<comment type="caution">
    <text evidence="1">The sequence shown here is derived from an EMBL/GenBank/DDBJ whole genome shotgun (WGS) entry which is preliminary data.</text>
</comment>
<accession>A0A934VU57</accession>
<dbReference type="AlphaFoldDB" id="A0A934VU57"/>
<keyword evidence="2" id="KW-1185">Reference proteome</keyword>
<dbReference type="Proteomes" id="UP000603141">
    <property type="component" value="Unassembled WGS sequence"/>
</dbReference>